<dbReference type="InterPro" id="IPR036770">
    <property type="entry name" value="Ankyrin_rpt-contain_sf"/>
</dbReference>
<sequence>MMPPPKFEIDRIVDRLGRDRTIRMRQSYDDKSQSIWKHVLLCPELLDAITAYQGQGLYLDMVPFTTVDRRCIHMFLDTRIRQIHAVLAPWLTTHGRKRLSKLFASLDFMPSLTMLHAIATSDITLLDHLHNKFDRTLFVGNFIDFAAHVNNLPVLQLLHDAGHTDYTTKAIDLAAGHSNLDMVRVLHETMQLGCSYMARQNATECGNVPLLRYLLDHQLPATGLGRWLKYKPRLLAKVACQGHLEMLQFLHSLQWTSTSDSLEGAAKHGHTDVVYWLLANVTPRLKSSRAMTSAAEHGHINLLRNLHAQYPGDFFSGDFDMDTIAANGHLAVLEYVHAHSGQCCSTKAMDLAASNGHLKVVVWLHSHRDEGCTVDAMDLAAANNSMDLVQFLFETRSELCTTNAMDHASGNGHLKMVQWLHQHLSVGCTALALDLAAKNNHWEVAMWLLANRSEGCTPQAPLLAARNGHLVMARWLLETRKLPCVPEIASCAAKFGELETLGWLIEEYPNVVTPAILNNAVIGGQAAVVTWVLENVSVGCPHCALPMAKGMKQVVRLLDSVPKGPRWCDTNSAIKPNTLMSGHSLIVPDFDDWFHPLFN</sequence>
<keyword evidence="3" id="KW-1185">Reference proteome</keyword>
<dbReference type="EMBL" id="CAADRA010007259">
    <property type="protein sequence ID" value="VFT99864.1"/>
    <property type="molecule type" value="Genomic_DNA"/>
</dbReference>
<dbReference type="OrthoDB" id="90993at2759"/>
<gene>
    <name evidence="2" type="primary">Aste57867_23218</name>
    <name evidence="1" type="ORF">As57867_023147</name>
    <name evidence="2" type="ORF">ASTE57867_23218</name>
</gene>
<dbReference type="AlphaFoldDB" id="A0A485LMA1"/>
<accession>A0A485LMA1</accession>
<organism evidence="2 3">
    <name type="scientific">Aphanomyces stellatus</name>
    <dbReference type="NCBI Taxonomy" id="120398"/>
    <lineage>
        <taxon>Eukaryota</taxon>
        <taxon>Sar</taxon>
        <taxon>Stramenopiles</taxon>
        <taxon>Oomycota</taxon>
        <taxon>Saprolegniomycetes</taxon>
        <taxon>Saprolegniales</taxon>
        <taxon>Verrucalvaceae</taxon>
        <taxon>Aphanomyces</taxon>
    </lineage>
</organism>
<reference evidence="1" key="2">
    <citation type="submission" date="2019-06" db="EMBL/GenBank/DDBJ databases">
        <title>Genomics analysis of Aphanomyces spp. identifies a new class of oomycete effector associated with host adaptation.</title>
        <authorList>
            <person name="Gaulin E."/>
        </authorList>
    </citation>
    <scope>NUCLEOTIDE SEQUENCE</scope>
    <source>
        <strain evidence="1">CBS 578.67</strain>
    </source>
</reference>
<dbReference type="PANTHER" id="PTHR46586">
    <property type="entry name" value="ANKYRIN REPEAT-CONTAINING PROTEIN"/>
    <property type="match status" value="1"/>
</dbReference>
<dbReference type="SUPFAM" id="SSF48403">
    <property type="entry name" value="Ankyrin repeat"/>
    <property type="match status" value="1"/>
</dbReference>
<evidence type="ECO:0000313" key="3">
    <source>
        <dbReference type="Proteomes" id="UP000332933"/>
    </source>
</evidence>
<protein>
    <submittedName>
        <fullName evidence="2">Aste57867_23218 protein</fullName>
    </submittedName>
</protein>
<dbReference type="Proteomes" id="UP000332933">
    <property type="component" value="Unassembled WGS sequence"/>
</dbReference>
<evidence type="ECO:0000313" key="1">
    <source>
        <dbReference type="EMBL" id="KAF0684830.1"/>
    </source>
</evidence>
<name>A0A485LMA1_9STRA</name>
<dbReference type="Gene3D" id="1.25.40.20">
    <property type="entry name" value="Ankyrin repeat-containing domain"/>
    <property type="match status" value="2"/>
</dbReference>
<dbReference type="InterPro" id="IPR052050">
    <property type="entry name" value="SecEffector_AnkRepeat"/>
</dbReference>
<dbReference type="PANTHER" id="PTHR46586:SF3">
    <property type="entry name" value="ANKYRIN REPEAT-CONTAINING PROTEIN"/>
    <property type="match status" value="1"/>
</dbReference>
<proteinExistence type="predicted"/>
<dbReference type="Pfam" id="PF13637">
    <property type="entry name" value="Ank_4"/>
    <property type="match status" value="1"/>
</dbReference>
<reference evidence="2 3" key="1">
    <citation type="submission" date="2019-03" db="EMBL/GenBank/DDBJ databases">
        <authorList>
            <person name="Gaulin E."/>
            <person name="Dumas B."/>
        </authorList>
    </citation>
    <scope>NUCLEOTIDE SEQUENCE [LARGE SCALE GENOMIC DNA]</scope>
    <source>
        <strain evidence="2">CBS 568.67</strain>
    </source>
</reference>
<evidence type="ECO:0000313" key="2">
    <source>
        <dbReference type="EMBL" id="VFT99864.1"/>
    </source>
</evidence>
<dbReference type="InterPro" id="IPR002110">
    <property type="entry name" value="Ankyrin_rpt"/>
</dbReference>
<dbReference type="EMBL" id="VJMH01007233">
    <property type="protein sequence ID" value="KAF0684830.1"/>
    <property type="molecule type" value="Genomic_DNA"/>
</dbReference>